<gene>
    <name evidence="1" type="ORF">EFK50_01700</name>
</gene>
<comment type="caution">
    <text evidence="1">The sequence shown here is derived from an EMBL/GenBank/DDBJ whole genome shotgun (WGS) entry which is preliminary data.</text>
</comment>
<proteinExistence type="predicted"/>
<dbReference type="OrthoDB" id="5069744at2"/>
<sequence>MSPKPRKPPIDKAAIRERLERARAEHLLVWICRWIPNSDSIRGFVVGHGKKWVLVATHIGGAQPDGWTLLRIRDIQAVQLHVASEHLEEKALKLKGLWPPASPEAEISLGDTASAITDAAAAAGPLLAVFTEFREPDACWIGSVISTDLDVLTIREISATAEWLQKPRTFDLDDITRIDVGDDYAATLHLVSSA</sequence>
<accession>A0A3N0CSA8</accession>
<organism evidence="1 2">
    <name type="scientific">Nocardioides marmoriginsengisoli</name>
    <dbReference type="NCBI Taxonomy" id="661483"/>
    <lineage>
        <taxon>Bacteria</taxon>
        <taxon>Bacillati</taxon>
        <taxon>Actinomycetota</taxon>
        <taxon>Actinomycetes</taxon>
        <taxon>Propionibacteriales</taxon>
        <taxon>Nocardioidaceae</taxon>
        <taxon>Nocardioides</taxon>
    </lineage>
</organism>
<evidence type="ECO:0000313" key="2">
    <source>
        <dbReference type="Proteomes" id="UP000267128"/>
    </source>
</evidence>
<keyword evidence="2" id="KW-1185">Reference proteome</keyword>
<reference evidence="1 2" key="1">
    <citation type="submission" date="2018-11" db="EMBL/GenBank/DDBJ databases">
        <authorList>
            <person name="Li F."/>
        </authorList>
    </citation>
    <scope>NUCLEOTIDE SEQUENCE [LARGE SCALE GENOMIC DNA]</scope>
    <source>
        <strain evidence="1 2">Gsoil 097</strain>
    </source>
</reference>
<dbReference type="Proteomes" id="UP000267128">
    <property type="component" value="Unassembled WGS sequence"/>
</dbReference>
<dbReference type="EMBL" id="RJSE01000002">
    <property type="protein sequence ID" value="RNL65783.1"/>
    <property type="molecule type" value="Genomic_DNA"/>
</dbReference>
<name>A0A3N0CSA8_9ACTN</name>
<evidence type="ECO:0000313" key="1">
    <source>
        <dbReference type="EMBL" id="RNL65783.1"/>
    </source>
</evidence>
<protein>
    <submittedName>
        <fullName evidence="1">Uncharacterized protein</fullName>
    </submittedName>
</protein>
<dbReference type="AlphaFoldDB" id="A0A3N0CSA8"/>